<gene>
    <name evidence="2" type="ORF">S06H3_17511</name>
</gene>
<feature type="non-terminal residue" evidence="2">
    <location>
        <position position="291"/>
    </location>
</feature>
<dbReference type="EMBL" id="BARV01008759">
    <property type="protein sequence ID" value="GAI07844.1"/>
    <property type="molecule type" value="Genomic_DNA"/>
</dbReference>
<organism evidence="2">
    <name type="scientific">marine sediment metagenome</name>
    <dbReference type="NCBI Taxonomy" id="412755"/>
    <lineage>
        <taxon>unclassified sequences</taxon>
        <taxon>metagenomes</taxon>
        <taxon>ecological metagenomes</taxon>
    </lineage>
</organism>
<comment type="caution">
    <text evidence="2">The sequence shown here is derived from an EMBL/GenBank/DDBJ whole genome shotgun (WGS) entry which is preliminary data.</text>
</comment>
<accession>X1MN75</accession>
<name>X1MN75_9ZZZZ</name>
<protein>
    <submittedName>
        <fullName evidence="2">Uncharacterized protein</fullName>
    </submittedName>
</protein>
<dbReference type="AlphaFoldDB" id="X1MN75"/>
<sequence length="291" mass="31299">MVDILRTLKRVLKESRNIVAWQTDIYTALHNILPSWIKLDEVFLKGTLADRPPPSQAGRIYWATDTDEFFRDTGATWEQVMESVKLKDGNYAGALVGISGTALGRAVYLDQLDFALQEAIAALQTDLDNPAQYKADLTTLETRLSVARAGYLDQLDFNLQEAIAAIPIIMRGTDGAALAANWTVALATILGNFTALRIGYLDNINQAGQWWCFLLEDGKGNRSSRGGHTHGSGSSGSHTHTALSAGSHSHVMNSSDGRPPYYELAPITAGVGGAALAVGVIAVWTGTLANI</sequence>
<evidence type="ECO:0000256" key="1">
    <source>
        <dbReference type="SAM" id="MobiDB-lite"/>
    </source>
</evidence>
<feature type="region of interest" description="Disordered" evidence="1">
    <location>
        <begin position="223"/>
        <end position="252"/>
    </location>
</feature>
<feature type="compositionally biased region" description="Polar residues" evidence="1">
    <location>
        <begin position="242"/>
        <end position="252"/>
    </location>
</feature>
<proteinExistence type="predicted"/>
<evidence type="ECO:0000313" key="2">
    <source>
        <dbReference type="EMBL" id="GAI07844.1"/>
    </source>
</evidence>
<reference evidence="2" key="1">
    <citation type="journal article" date="2014" name="Front. Microbiol.">
        <title>High frequency of phylogenetically diverse reductive dehalogenase-homologous genes in deep subseafloor sedimentary metagenomes.</title>
        <authorList>
            <person name="Kawai M."/>
            <person name="Futagami T."/>
            <person name="Toyoda A."/>
            <person name="Takaki Y."/>
            <person name="Nishi S."/>
            <person name="Hori S."/>
            <person name="Arai W."/>
            <person name="Tsubouchi T."/>
            <person name="Morono Y."/>
            <person name="Uchiyama I."/>
            <person name="Ito T."/>
            <person name="Fujiyama A."/>
            <person name="Inagaki F."/>
            <person name="Takami H."/>
        </authorList>
    </citation>
    <scope>NUCLEOTIDE SEQUENCE</scope>
    <source>
        <strain evidence="2">Expedition CK06-06</strain>
    </source>
</reference>